<dbReference type="SMART" id="SM00418">
    <property type="entry name" value="HTH_ARSR"/>
    <property type="match status" value="1"/>
</dbReference>
<dbReference type="PANTHER" id="PTHR43132:SF6">
    <property type="entry name" value="HTH-TYPE TRANSCRIPTIONAL REPRESSOR CZRA"/>
    <property type="match status" value="1"/>
</dbReference>
<evidence type="ECO:0000313" key="6">
    <source>
        <dbReference type="Proteomes" id="UP000824204"/>
    </source>
</evidence>
<proteinExistence type="predicted"/>
<dbReference type="InterPro" id="IPR051011">
    <property type="entry name" value="Metal_resp_trans_reg"/>
</dbReference>
<evidence type="ECO:0000256" key="1">
    <source>
        <dbReference type="ARBA" id="ARBA00023015"/>
    </source>
</evidence>
<keyword evidence="3" id="KW-0804">Transcription</keyword>
<protein>
    <submittedName>
        <fullName evidence="5">Metalloregulator ArsR/SmtB family transcription factor</fullName>
    </submittedName>
</protein>
<reference evidence="5" key="2">
    <citation type="submission" date="2021-04" db="EMBL/GenBank/DDBJ databases">
        <authorList>
            <person name="Gilroy R."/>
        </authorList>
    </citation>
    <scope>NUCLEOTIDE SEQUENCE</scope>
    <source>
        <strain evidence="5">811</strain>
    </source>
</reference>
<evidence type="ECO:0000259" key="4">
    <source>
        <dbReference type="PROSITE" id="PS50987"/>
    </source>
</evidence>
<dbReference type="PANTHER" id="PTHR43132">
    <property type="entry name" value="ARSENICAL RESISTANCE OPERON REPRESSOR ARSR-RELATED"/>
    <property type="match status" value="1"/>
</dbReference>
<dbReference type="InterPro" id="IPR036388">
    <property type="entry name" value="WH-like_DNA-bd_sf"/>
</dbReference>
<dbReference type="CDD" id="cd00090">
    <property type="entry name" value="HTH_ARSR"/>
    <property type="match status" value="1"/>
</dbReference>
<organism evidence="5 6">
    <name type="scientific">Candidatus Borkfalkia faecipullorum</name>
    <dbReference type="NCBI Taxonomy" id="2838510"/>
    <lineage>
        <taxon>Bacteria</taxon>
        <taxon>Bacillati</taxon>
        <taxon>Bacillota</taxon>
        <taxon>Clostridia</taxon>
        <taxon>Christensenellales</taxon>
        <taxon>Christensenellaceae</taxon>
        <taxon>Candidatus Borkfalkia</taxon>
    </lineage>
</organism>
<dbReference type="InterPro" id="IPR011991">
    <property type="entry name" value="ArsR-like_HTH"/>
</dbReference>
<name>A0A9D2AGG7_9FIRM</name>
<keyword evidence="1" id="KW-0805">Transcription regulation</keyword>
<sequence>MAERENALEACEHEMLAVRAKKAMPKEEDVAQMCAAFKAIGEPSRMKILLALMEGEMCVYHIAHAVDGLQSNVSHQLRLLKDAKIIRSRREGKNILYSIADEHIASIILMSKAHLHCEPKE</sequence>
<dbReference type="InterPro" id="IPR001845">
    <property type="entry name" value="HTH_ArsR_DNA-bd_dom"/>
</dbReference>
<dbReference type="InterPro" id="IPR036390">
    <property type="entry name" value="WH_DNA-bd_sf"/>
</dbReference>
<dbReference type="EMBL" id="DXFX01000071">
    <property type="protein sequence ID" value="HIX07887.1"/>
    <property type="molecule type" value="Genomic_DNA"/>
</dbReference>
<gene>
    <name evidence="5" type="ORF">H9741_05420</name>
</gene>
<feature type="domain" description="HTH arsR-type" evidence="4">
    <location>
        <begin position="25"/>
        <end position="119"/>
    </location>
</feature>
<dbReference type="GO" id="GO:0003677">
    <property type="term" value="F:DNA binding"/>
    <property type="evidence" value="ECO:0007669"/>
    <property type="project" value="UniProtKB-KW"/>
</dbReference>
<reference evidence="5" key="1">
    <citation type="journal article" date="2021" name="PeerJ">
        <title>Extensive microbial diversity within the chicken gut microbiome revealed by metagenomics and culture.</title>
        <authorList>
            <person name="Gilroy R."/>
            <person name="Ravi A."/>
            <person name="Getino M."/>
            <person name="Pursley I."/>
            <person name="Horton D.L."/>
            <person name="Alikhan N.F."/>
            <person name="Baker D."/>
            <person name="Gharbi K."/>
            <person name="Hall N."/>
            <person name="Watson M."/>
            <person name="Adriaenssens E.M."/>
            <person name="Foster-Nyarko E."/>
            <person name="Jarju S."/>
            <person name="Secka A."/>
            <person name="Antonio M."/>
            <person name="Oren A."/>
            <person name="Chaudhuri R.R."/>
            <person name="La Ragione R."/>
            <person name="Hildebrand F."/>
            <person name="Pallen M.J."/>
        </authorList>
    </citation>
    <scope>NUCLEOTIDE SEQUENCE</scope>
    <source>
        <strain evidence="5">811</strain>
    </source>
</reference>
<dbReference type="NCBIfam" id="NF033788">
    <property type="entry name" value="HTH_metalloreg"/>
    <property type="match status" value="1"/>
</dbReference>
<keyword evidence="2" id="KW-0238">DNA-binding</keyword>
<dbReference type="Pfam" id="PF01022">
    <property type="entry name" value="HTH_5"/>
    <property type="match status" value="1"/>
</dbReference>
<dbReference type="SUPFAM" id="SSF46785">
    <property type="entry name" value="Winged helix' DNA-binding domain"/>
    <property type="match status" value="1"/>
</dbReference>
<accession>A0A9D2AGG7</accession>
<dbReference type="Proteomes" id="UP000824204">
    <property type="component" value="Unassembled WGS sequence"/>
</dbReference>
<evidence type="ECO:0000313" key="5">
    <source>
        <dbReference type="EMBL" id="HIX07887.1"/>
    </source>
</evidence>
<evidence type="ECO:0000256" key="2">
    <source>
        <dbReference type="ARBA" id="ARBA00023125"/>
    </source>
</evidence>
<dbReference type="AlphaFoldDB" id="A0A9D2AGG7"/>
<dbReference type="PROSITE" id="PS50987">
    <property type="entry name" value="HTH_ARSR_2"/>
    <property type="match status" value="1"/>
</dbReference>
<dbReference type="GO" id="GO:0003700">
    <property type="term" value="F:DNA-binding transcription factor activity"/>
    <property type="evidence" value="ECO:0007669"/>
    <property type="project" value="InterPro"/>
</dbReference>
<dbReference type="Gene3D" id="1.10.10.10">
    <property type="entry name" value="Winged helix-like DNA-binding domain superfamily/Winged helix DNA-binding domain"/>
    <property type="match status" value="1"/>
</dbReference>
<evidence type="ECO:0000256" key="3">
    <source>
        <dbReference type="ARBA" id="ARBA00023163"/>
    </source>
</evidence>
<comment type="caution">
    <text evidence="5">The sequence shown here is derived from an EMBL/GenBank/DDBJ whole genome shotgun (WGS) entry which is preliminary data.</text>
</comment>
<dbReference type="PRINTS" id="PR00778">
    <property type="entry name" value="HTHARSR"/>
</dbReference>